<dbReference type="Proteomes" id="UP001057561">
    <property type="component" value="Chromosome"/>
</dbReference>
<evidence type="ECO:0000313" key="1">
    <source>
        <dbReference type="EMBL" id="UUO14999.1"/>
    </source>
</evidence>
<sequence>MSEWLVTLRKHRNYCLAERQRGFETNNQKSDLSAKTLKTYRGTLGKLRLSEMILPVMANRIRARTVHLR</sequence>
<reference evidence="1" key="1">
    <citation type="submission" date="2022-06" db="EMBL/GenBank/DDBJ databases">
        <title>Nostosin G and Spiroidesin B from the Cyanobacterium Dolichospermum sp. NIES-1697.</title>
        <authorList>
            <person name="Phan C.-S."/>
            <person name="Mehjabin J.J."/>
            <person name="Anas A.R.J."/>
            <person name="Hayasaka M."/>
            <person name="Onoki R."/>
            <person name="Wang J."/>
            <person name="Umezawa T."/>
            <person name="Washio K."/>
            <person name="Morikawa M."/>
            <person name="Okino T."/>
        </authorList>
    </citation>
    <scope>NUCLEOTIDE SEQUENCE</scope>
    <source>
        <strain evidence="1">NIES-1697</strain>
    </source>
</reference>
<gene>
    <name evidence="1" type="ORF">NG743_23815</name>
</gene>
<proteinExistence type="predicted"/>
<keyword evidence="2" id="KW-1185">Reference proteome</keyword>
<name>A0ABY5LZJ5_9CYAN</name>
<accession>A0ABY5LZJ5</accession>
<evidence type="ECO:0008006" key="3">
    <source>
        <dbReference type="Google" id="ProtNLM"/>
    </source>
</evidence>
<protein>
    <recommendedName>
        <fullName evidence="3">Transposase</fullName>
    </recommendedName>
</protein>
<evidence type="ECO:0000313" key="2">
    <source>
        <dbReference type="Proteomes" id="UP001057561"/>
    </source>
</evidence>
<dbReference type="RefSeq" id="WP_257121041.1">
    <property type="nucleotide sequence ID" value="NZ_CP099464.1"/>
</dbReference>
<dbReference type="EMBL" id="CP099464">
    <property type="protein sequence ID" value="UUO14999.1"/>
    <property type="molecule type" value="Genomic_DNA"/>
</dbReference>
<organism evidence="1 2">
    <name type="scientific">Dolichospermum heterosporum TAC447</name>
    <dbReference type="NCBI Taxonomy" id="747523"/>
    <lineage>
        <taxon>Bacteria</taxon>
        <taxon>Bacillati</taxon>
        <taxon>Cyanobacteriota</taxon>
        <taxon>Cyanophyceae</taxon>
        <taxon>Nostocales</taxon>
        <taxon>Aphanizomenonaceae</taxon>
        <taxon>Dolichospermum</taxon>
        <taxon>Dolichospermum heterosporum</taxon>
    </lineage>
</organism>